<keyword evidence="7" id="KW-0520">NAD</keyword>
<evidence type="ECO:0000256" key="8">
    <source>
        <dbReference type="ARBA" id="ARBA00023136"/>
    </source>
</evidence>
<protein>
    <recommendedName>
        <fullName evidence="3">NADH-ubiquinone oxidoreductase chain 4L</fullName>
    </recommendedName>
    <alternativeName>
        <fullName evidence="9">NADH dehydrogenase subunit 4L</fullName>
    </alternativeName>
</protein>
<keyword evidence="8 10" id="KW-0472">Membrane</keyword>
<dbReference type="Pfam" id="PF00420">
    <property type="entry name" value="Oxidored_q2"/>
    <property type="match status" value="1"/>
</dbReference>
<evidence type="ECO:0000256" key="5">
    <source>
        <dbReference type="ARBA" id="ARBA00022967"/>
    </source>
</evidence>
<evidence type="ECO:0000256" key="10">
    <source>
        <dbReference type="SAM" id="Phobius"/>
    </source>
</evidence>
<geneLocation type="mitochondrion" evidence="11"/>
<gene>
    <name evidence="11" type="primary">ND4L</name>
</gene>
<evidence type="ECO:0000256" key="9">
    <source>
        <dbReference type="ARBA" id="ARBA00031586"/>
    </source>
</evidence>
<comment type="subcellular location">
    <subcellularLocation>
        <location evidence="1">Membrane</location>
        <topology evidence="1">Multi-pass membrane protein</topology>
    </subcellularLocation>
</comment>
<name>Q75YP5_9EUPU</name>
<evidence type="ECO:0000256" key="1">
    <source>
        <dbReference type="ARBA" id="ARBA00004141"/>
    </source>
</evidence>
<feature type="transmembrane region" description="Helical" evidence="10">
    <location>
        <begin position="27"/>
        <end position="46"/>
    </location>
</feature>
<reference evidence="11" key="1">
    <citation type="journal article" date="2003" name="Nature">
        <title>Evolution: single-gene speciation by left-right reversal.</title>
        <authorList>
            <person name="Ueshima R."/>
            <person name="Asami T."/>
        </authorList>
    </citation>
    <scope>NUCLEOTIDE SEQUENCE</scope>
    <source>
        <strain evidence="11">N22</strain>
        <tissue evidence="11">Muscle</tissue>
    </source>
</reference>
<evidence type="ECO:0000256" key="3">
    <source>
        <dbReference type="ARBA" id="ARBA00016612"/>
    </source>
</evidence>
<evidence type="ECO:0000256" key="7">
    <source>
        <dbReference type="ARBA" id="ARBA00023027"/>
    </source>
</evidence>
<proteinExistence type="inferred from homology"/>
<evidence type="ECO:0000256" key="6">
    <source>
        <dbReference type="ARBA" id="ARBA00022989"/>
    </source>
</evidence>
<accession>Q75YP5</accession>
<keyword evidence="4 10" id="KW-0812">Transmembrane</keyword>
<dbReference type="InterPro" id="IPR039428">
    <property type="entry name" value="NUOK/Mnh_C1-like"/>
</dbReference>
<dbReference type="GO" id="GO:0016020">
    <property type="term" value="C:membrane"/>
    <property type="evidence" value="ECO:0007669"/>
    <property type="project" value="UniProtKB-SubCell"/>
</dbReference>
<dbReference type="AlphaFoldDB" id="Q75YP5"/>
<evidence type="ECO:0000256" key="4">
    <source>
        <dbReference type="ARBA" id="ARBA00022692"/>
    </source>
</evidence>
<keyword evidence="5" id="KW-1278">Translocase</keyword>
<keyword evidence="11" id="KW-0496">Mitochondrion</keyword>
<feature type="transmembrane region" description="Helical" evidence="10">
    <location>
        <begin position="58"/>
        <end position="80"/>
    </location>
</feature>
<dbReference type="Gene3D" id="1.10.287.3510">
    <property type="match status" value="1"/>
</dbReference>
<feature type="transmembrane region" description="Helical" evidence="10">
    <location>
        <begin position="6"/>
        <end position="22"/>
    </location>
</feature>
<organism evidence="11">
    <name type="scientific">Euhadra grata gratoides</name>
    <dbReference type="NCBI Taxonomy" id="244842"/>
    <lineage>
        <taxon>Eukaryota</taxon>
        <taxon>Metazoa</taxon>
        <taxon>Spiralia</taxon>
        <taxon>Lophotrochozoa</taxon>
        <taxon>Mollusca</taxon>
        <taxon>Gastropoda</taxon>
        <taxon>Heterobranchia</taxon>
        <taxon>Euthyneura</taxon>
        <taxon>Panpulmonata</taxon>
        <taxon>Eupulmonata</taxon>
        <taxon>Stylommatophora</taxon>
        <taxon>Helicina</taxon>
        <taxon>Camaenoidea</taxon>
        <taxon>Camaenidae</taxon>
        <taxon>Bradybaeninae</taxon>
        <taxon>Euhadra</taxon>
    </lineage>
</organism>
<dbReference type="EMBL" id="AB119749">
    <property type="protein sequence ID" value="BAC99290.1"/>
    <property type="molecule type" value="Genomic_DNA"/>
</dbReference>
<sequence length="93" mass="10347">MQLSYTHTYVVLFCILWSTILLTKKSILMCLISLEFLHFFVFLIYYSPVPFSMGSINIIVMVLCFAASGAALGLSILVTMSRQNGSDLIKSAV</sequence>
<evidence type="ECO:0000256" key="2">
    <source>
        <dbReference type="ARBA" id="ARBA00010519"/>
    </source>
</evidence>
<comment type="similarity">
    <text evidence="2">Belongs to the complex I subunit 4L family.</text>
</comment>
<evidence type="ECO:0000313" key="11">
    <source>
        <dbReference type="EMBL" id="BAC99290.1"/>
    </source>
</evidence>
<keyword evidence="6 10" id="KW-1133">Transmembrane helix</keyword>